<protein>
    <submittedName>
        <fullName evidence="1">Uncharacterized protein</fullName>
    </submittedName>
</protein>
<organism evidence="1 2">
    <name type="scientific">Deinococcus peraridilitoris (strain DSM 19664 / LMG 22246 / CIP 109416 / KR-200)</name>
    <dbReference type="NCBI Taxonomy" id="937777"/>
    <lineage>
        <taxon>Bacteria</taxon>
        <taxon>Thermotogati</taxon>
        <taxon>Deinococcota</taxon>
        <taxon>Deinococci</taxon>
        <taxon>Deinococcales</taxon>
        <taxon>Deinococcaceae</taxon>
        <taxon>Deinococcus</taxon>
    </lineage>
</organism>
<evidence type="ECO:0000313" key="2">
    <source>
        <dbReference type="Proteomes" id="UP000010467"/>
    </source>
</evidence>
<reference evidence="2" key="1">
    <citation type="submission" date="2012-03" db="EMBL/GenBank/DDBJ databases">
        <title>Complete sequence of chromosome of Deinococcus peraridilitoris DSM 19664.</title>
        <authorList>
            <person name="Lucas S."/>
            <person name="Copeland A."/>
            <person name="Lapidus A."/>
            <person name="Glavina del Rio T."/>
            <person name="Dalin E."/>
            <person name="Tice H."/>
            <person name="Bruce D."/>
            <person name="Goodwin L."/>
            <person name="Pitluck S."/>
            <person name="Peters L."/>
            <person name="Mikhailova N."/>
            <person name="Lu M."/>
            <person name="Kyrpides N."/>
            <person name="Mavromatis K."/>
            <person name="Ivanova N."/>
            <person name="Brettin T."/>
            <person name="Detter J.C."/>
            <person name="Han C."/>
            <person name="Larimer F."/>
            <person name="Land M."/>
            <person name="Hauser L."/>
            <person name="Markowitz V."/>
            <person name="Cheng J.-F."/>
            <person name="Hugenholtz P."/>
            <person name="Woyke T."/>
            <person name="Wu D."/>
            <person name="Pukall R."/>
            <person name="Steenblock K."/>
            <person name="Brambilla E."/>
            <person name="Klenk H.-P."/>
            <person name="Eisen J.A."/>
        </authorList>
    </citation>
    <scope>NUCLEOTIDE SEQUENCE [LARGE SCALE GENOMIC DNA]</scope>
    <source>
        <strain evidence="2">DSM 19664 / LMG 22246 / CIP 109416 / KR-200</strain>
    </source>
</reference>
<dbReference type="OrthoDB" id="73600at2"/>
<gene>
    <name evidence="1" type="ordered locus">Deipe_0722</name>
</gene>
<sequence length="65" mass="7143">MIIQPNEISAHSCSTGTEVFTVLPGVSVRRNDEIHHAGRRYSVQRVQRVMTNGSTVVCANYAGKL</sequence>
<name>K9ZXI7_DEIPD</name>
<dbReference type="Proteomes" id="UP000010467">
    <property type="component" value="Chromosome"/>
</dbReference>
<dbReference type="KEGG" id="dpd:Deipe_0722"/>
<accession>K9ZXI7</accession>
<evidence type="ECO:0000313" key="1">
    <source>
        <dbReference type="EMBL" id="AFZ66301.1"/>
    </source>
</evidence>
<dbReference type="EMBL" id="CP003382">
    <property type="protein sequence ID" value="AFZ66301.1"/>
    <property type="molecule type" value="Genomic_DNA"/>
</dbReference>
<dbReference type="AlphaFoldDB" id="K9ZXI7"/>
<dbReference type="RefSeq" id="WP_015234611.1">
    <property type="nucleotide sequence ID" value="NC_019793.1"/>
</dbReference>
<dbReference type="PATRIC" id="fig|937777.3.peg.727"/>
<dbReference type="HOGENOM" id="CLU_2842522_0_0_0"/>
<proteinExistence type="predicted"/>
<keyword evidence="2" id="KW-1185">Reference proteome</keyword>